<dbReference type="InterPro" id="IPR036457">
    <property type="entry name" value="PPM-type-like_dom_sf"/>
</dbReference>
<protein>
    <submittedName>
        <fullName evidence="5">PP2C family protein-serine/threonine phosphatase</fullName>
        <ecNumber evidence="5">3.1.3.16</ecNumber>
    </submittedName>
</protein>
<evidence type="ECO:0000256" key="1">
    <source>
        <dbReference type="ARBA" id="ARBA00022801"/>
    </source>
</evidence>
<evidence type="ECO:0000313" key="6">
    <source>
        <dbReference type="Proteomes" id="UP001596200"/>
    </source>
</evidence>
<evidence type="ECO:0000256" key="3">
    <source>
        <dbReference type="SAM" id="Phobius"/>
    </source>
</evidence>
<keyword evidence="3" id="KW-1133">Transmembrane helix</keyword>
<proteinExistence type="predicted"/>
<feature type="transmembrane region" description="Helical" evidence="3">
    <location>
        <begin position="91"/>
        <end position="112"/>
    </location>
</feature>
<dbReference type="Pfam" id="PF07228">
    <property type="entry name" value="SpoIIE"/>
    <property type="match status" value="1"/>
</dbReference>
<evidence type="ECO:0000256" key="2">
    <source>
        <dbReference type="SAM" id="MobiDB-lite"/>
    </source>
</evidence>
<keyword evidence="1 5" id="KW-0378">Hydrolase</keyword>
<comment type="caution">
    <text evidence="5">The sequence shown here is derived from an EMBL/GenBank/DDBJ whole genome shotgun (WGS) entry which is preliminary data.</text>
</comment>
<dbReference type="InterPro" id="IPR001932">
    <property type="entry name" value="PPM-type_phosphatase-like_dom"/>
</dbReference>
<name>A0ABW1GNT4_9ACTN</name>
<dbReference type="EC" id="3.1.3.16" evidence="5"/>
<keyword evidence="6" id="KW-1185">Reference proteome</keyword>
<feature type="domain" description="PPM-type phosphatase" evidence="4">
    <location>
        <begin position="143"/>
        <end position="374"/>
    </location>
</feature>
<dbReference type="PANTHER" id="PTHR43156">
    <property type="entry name" value="STAGE II SPORULATION PROTEIN E-RELATED"/>
    <property type="match status" value="1"/>
</dbReference>
<keyword evidence="3" id="KW-0812">Transmembrane</keyword>
<dbReference type="Gene3D" id="3.60.40.10">
    <property type="entry name" value="PPM-type phosphatase domain"/>
    <property type="match status" value="1"/>
</dbReference>
<organism evidence="5 6">
    <name type="scientific">Streptomyces pulveraceus</name>
    <dbReference type="NCBI Taxonomy" id="68258"/>
    <lineage>
        <taxon>Bacteria</taxon>
        <taxon>Bacillati</taxon>
        <taxon>Actinomycetota</taxon>
        <taxon>Actinomycetes</taxon>
        <taxon>Kitasatosporales</taxon>
        <taxon>Streptomycetaceae</taxon>
        <taxon>Streptomyces</taxon>
    </lineage>
</organism>
<dbReference type="SMART" id="SM00331">
    <property type="entry name" value="PP2C_SIG"/>
    <property type="match status" value="1"/>
</dbReference>
<feature type="region of interest" description="Disordered" evidence="2">
    <location>
        <begin position="218"/>
        <end position="239"/>
    </location>
</feature>
<feature type="transmembrane region" description="Helical" evidence="3">
    <location>
        <begin position="66"/>
        <end position="85"/>
    </location>
</feature>
<dbReference type="RefSeq" id="WP_344517004.1">
    <property type="nucleotide sequence ID" value="NZ_BAAATU010000052.1"/>
</dbReference>
<sequence length="395" mass="41370">MTSRRFLQSIRESRRRRNALVVVPFALIAVVTAVDVSVPPDVHLGPFLVAAPAVAASFTGPRMTAFVGAVAVLAQALVAVTRTSLNDLNHTYQIIALVLISVFVTFFAHLRVRNERAVAQLRSVAEAAQHVVLRPLPARSGPLRIASVYLAAEAEAQIGGDLYAAARTMGGTRLIIGDVRGKGLAAIGEAASVLGAFHALSRQRWQLPELVAHLETSIAPDPDETAPEGGDEPGEHDPDLAESFVTAAVLDIPDDAAEIRLVSCGHPPPLLLRAGEVIPLGVRVPAPPLGLARLVITEHTAETFGFEAGDTLLLYTDGVIEARDRSGSFYPLRERAASRGGAGPDALLESLCTDLLRHAGGRLGDDAALVAIERLPAPGDAAPTPPSGLPGAQSA</sequence>
<feature type="compositionally biased region" description="Acidic residues" evidence="2">
    <location>
        <begin position="221"/>
        <end position="232"/>
    </location>
</feature>
<dbReference type="PANTHER" id="PTHR43156:SF2">
    <property type="entry name" value="STAGE II SPORULATION PROTEIN E"/>
    <property type="match status" value="1"/>
</dbReference>
<dbReference type="InterPro" id="IPR052016">
    <property type="entry name" value="Bact_Sigma-Reg"/>
</dbReference>
<dbReference type="EMBL" id="JBHSPU010000016">
    <property type="protein sequence ID" value="MFC5915109.1"/>
    <property type="molecule type" value="Genomic_DNA"/>
</dbReference>
<evidence type="ECO:0000259" key="4">
    <source>
        <dbReference type="SMART" id="SM00331"/>
    </source>
</evidence>
<dbReference type="Proteomes" id="UP001596200">
    <property type="component" value="Unassembled WGS sequence"/>
</dbReference>
<gene>
    <name evidence="5" type="ORF">ACFP1B_17030</name>
</gene>
<keyword evidence="3" id="KW-0472">Membrane</keyword>
<evidence type="ECO:0000313" key="5">
    <source>
        <dbReference type="EMBL" id="MFC5915109.1"/>
    </source>
</evidence>
<accession>A0ABW1GNT4</accession>
<reference evidence="6" key="1">
    <citation type="journal article" date="2019" name="Int. J. Syst. Evol. Microbiol.">
        <title>The Global Catalogue of Microorganisms (GCM) 10K type strain sequencing project: providing services to taxonomists for standard genome sequencing and annotation.</title>
        <authorList>
            <consortium name="The Broad Institute Genomics Platform"/>
            <consortium name="The Broad Institute Genome Sequencing Center for Infectious Disease"/>
            <person name="Wu L."/>
            <person name="Ma J."/>
        </authorList>
    </citation>
    <scope>NUCLEOTIDE SEQUENCE [LARGE SCALE GENOMIC DNA]</scope>
    <source>
        <strain evidence="6">JCM 4147</strain>
    </source>
</reference>
<dbReference type="GO" id="GO:0004722">
    <property type="term" value="F:protein serine/threonine phosphatase activity"/>
    <property type="evidence" value="ECO:0007669"/>
    <property type="project" value="UniProtKB-EC"/>
</dbReference>